<sequence>MEKDDHVVEPSFQILTLQNPQFATYLIVSALLILKMNALILLTIYHRMKNKVVISPEDAQFKEGTVVGSHPDVDRVRRAFQNDLENIPAFLVIGLLYLWVSSPDWAVHTLYYLFFLARLGHTLVYAVYVVPQPSRAICFFLGFLILEYMCCHVVVYAILKGYHGH</sequence>
<evidence type="ECO:0000256" key="3">
    <source>
        <dbReference type="ARBA" id="ARBA00004477"/>
    </source>
</evidence>
<evidence type="ECO:0000256" key="15">
    <source>
        <dbReference type="ARBA" id="ARBA00039397"/>
    </source>
</evidence>
<keyword evidence="6 18" id="KW-0808">Transferase</keyword>
<evidence type="ECO:0000256" key="16">
    <source>
        <dbReference type="ARBA" id="ARBA00049385"/>
    </source>
</evidence>
<comment type="function">
    <text evidence="1">Conjugation of reduced glutathione to a wide number of exogenous and endogenous hydrophobic electrophiles.</text>
</comment>
<dbReference type="GO" id="GO:0004364">
    <property type="term" value="F:glutathione transferase activity"/>
    <property type="evidence" value="ECO:0007669"/>
    <property type="project" value="UniProtKB-EC"/>
</dbReference>
<comment type="catalytic activity">
    <reaction evidence="16">
        <text>RX + glutathione = an S-substituted glutathione + a halide anion + H(+)</text>
        <dbReference type="Rhea" id="RHEA:16437"/>
        <dbReference type="ChEBI" id="CHEBI:15378"/>
        <dbReference type="ChEBI" id="CHEBI:16042"/>
        <dbReference type="ChEBI" id="CHEBI:17792"/>
        <dbReference type="ChEBI" id="CHEBI:57925"/>
        <dbReference type="ChEBI" id="CHEBI:90779"/>
        <dbReference type="EC" id="2.5.1.18"/>
    </reaction>
    <physiologicalReaction direction="left-to-right" evidence="16">
        <dbReference type="Rhea" id="RHEA:16438"/>
    </physiologicalReaction>
</comment>
<dbReference type="InterPro" id="IPR040162">
    <property type="entry name" value="MGST1-like"/>
</dbReference>
<evidence type="ECO:0000256" key="2">
    <source>
        <dbReference type="ARBA" id="ARBA00004294"/>
    </source>
</evidence>
<dbReference type="PANTHER" id="PTHR10689">
    <property type="entry name" value="MICROSOMAL GLUTATHIONE S-TRANSFERASE 1"/>
    <property type="match status" value="1"/>
</dbReference>
<dbReference type="Pfam" id="PF01124">
    <property type="entry name" value="MAPEG"/>
    <property type="match status" value="1"/>
</dbReference>
<proteinExistence type="evidence at transcript level"/>
<dbReference type="FunFam" id="1.20.120.550:FF:000002">
    <property type="entry name" value="Microsomal glutathione S-transferase 1"/>
    <property type="match status" value="1"/>
</dbReference>
<dbReference type="Gene3D" id="1.20.120.550">
    <property type="entry name" value="Membrane associated eicosanoid/glutathione metabolism-like domain"/>
    <property type="match status" value="1"/>
</dbReference>
<dbReference type="GO" id="GO:0005789">
    <property type="term" value="C:endoplasmic reticulum membrane"/>
    <property type="evidence" value="ECO:0007669"/>
    <property type="project" value="UniProtKB-SubCell"/>
</dbReference>
<evidence type="ECO:0000256" key="4">
    <source>
        <dbReference type="ARBA" id="ARBA00010459"/>
    </source>
</evidence>
<keyword evidence="8" id="KW-1000">Mitochondrion outer membrane</keyword>
<evidence type="ECO:0000256" key="11">
    <source>
        <dbReference type="ARBA" id="ARBA00022990"/>
    </source>
</evidence>
<comment type="similarity">
    <text evidence="4">Belongs to the MAPEG family.</text>
</comment>
<feature type="transmembrane region" description="Helical" evidence="17">
    <location>
        <begin position="84"/>
        <end position="100"/>
    </location>
</feature>
<organism evidence="18">
    <name type="scientific">Lissorhoptrus oryzophilus</name>
    <name type="common">rice water weevil</name>
    <dbReference type="NCBI Taxonomy" id="308863"/>
    <lineage>
        <taxon>Eukaryota</taxon>
        <taxon>Metazoa</taxon>
        <taxon>Ecdysozoa</taxon>
        <taxon>Arthropoda</taxon>
        <taxon>Hexapoda</taxon>
        <taxon>Insecta</taxon>
        <taxon>Pterygota</taxon>
        <taxon>Neoptera</taxon>
        <taxon>Endopterygota</taxon>
        <taxon>Coleoptera</taxon>
        <taxon>Polyphaga</taxon>
        <taxon>Cucujiformia</taxon>
        <taxon>Erirhinidae</taxon>
        <taxon>Erirhininae</taxon>
        <taxon>Lissorhoptrus</taxon>
    </lineage>
</organism>
<name>A0A2R4FXB9_9CUCU</name>
<feature type="transmembrane region" description="Helical" evidence="17">
    <location>
        <begin position="22"/>
        <end position="45"/>
    </location>
</feature>
<evidence type="ECO:0000256" key="1">
    <source>
        <dbReference type="ARBA" id="ARBA00003701"/>
    </source>
</evidence>
<evidence type="ECO:0000256" key="10">
    <source>
        <dbReference type="ARBA" id="ARBA00022989"/>
    </source>
</evidence>
<dbReference type="InterPro" id="IPR001129">
    <property type="entry name" value="Membr-assoc_MAPEG"/>
</dbReference>
<evidence type="ECO:0000256" key="8">
    <source>
        <dbReference type="ARBA" id="ARBA00022787"/>
    </source>
</evidence>
<keyword evidence="10 17" id="KW-1133">Transmembrane helix</keyword>
<keyword evidence="7 17" id="KW-0812">Transmembrane</keyword>
<evidence type="ECO:0000256" key="12">
    <source>
        <dbReference type="ARBA" id="ARBA00023128"/>
    </source>
</evidence>
<dbReference type="EMBL" id="MF034813">
    <property type="protein sequence ID" value="AVT42179.1"/>
    <property type="molecule type" value="mRNA"/>
</dbReference>
<evidence type="ECO:0000256" key="17">
    <source>
        <dbReference type="SAM" id="Phobius"/>
    </source>
</evidence>
<evidence type="ECO:0000256" key="9">
    <source>
        <dbReference type="ARBA" id="ARBA00022824"/>
    </source>
</evidence>
<dbReference type="PANTHER" id="PTHR10689:SF6">
    <property type="entry name" value="MICROSOMAL GLUTATHIONE S-TRANSFERASE 1"/>
    <property type="match status" value="1"/>
</dbReference>
<evidence type="ECO:0000313" key="18">
    <source>
        <dbReference type="EMBL" id="AVT42179.1"/>
    </source>
</evidence>
<dbReference type="AlphaFoldDB" id="A0A2R4FXB9"/>
<dbReference type="SUPFAM" id="SSF161084">
    <property type="entry name" value="MAPEG domain-like"/>
    <property type="match status" value="1"/>
</dbReference>
<keyword evidence="9" id="KW-0256">Endoplasmic reticulum</keyword>
<accession>A0A2R4FXB9</accession>
<protein>
    <recommendedName>
        <fullName evidence="15">Microsomal glutathione S-transferase 1</fullName>
        <ecNumber evidence="5">2.5.1.18</ecNumber>
    </recommendedName>
</protein>
<dbReference type="EC" id="2.5.1.18" evidence="5"/>
<keyword evidence="12" id="KW-0496">Mitochondrion</keyword>
<keyword evidence="11" id="KW-0007">Acetylation</keyword>
<keyword evidence="13 17" id="KW-0472">Membrane</keyword>
<dbReference type="InterPro" id="IPR023352">
    <property type="entry name" value="MAPEG-like_dom_sf"/>
</dbReference>
<evidence type="ECO:0000256" key="5">
    <source>
        <dbReference type="ARBA" id="ARBA00012452"/>
    </source>
</evidence>
<reference evidence="18" key="1">
    <citation type="submission" date="2017-05" db="EMBL/GenBank/DDBJ databases">
        <authorList>
            <person name="Song R."/>
            <person name="Chenine A.L."/>
            <person name="Ruprecht R.M."/>
        </authorList>
    </citation>
    <scope>NUCLEOTIDE SEQUENCE</scope>
</reference>
<evidence type="ECO:0000256" key="6">
    <source>
        <dbReference type="ARBA" id="ARBA00022679"/>
    </source>
</evidence>
<dbReference type="GO" id="GO:0005741">
    <property type="term" value="C:mitochondrial outer membrane"/>
    <property type="evidence" value="ECO:0007669"/>
    <property type="project" value="UniProtKB-SubCell"/>
</dbReference>
<feature type="transmembrane region" description="Helical" evidence="17">
    <location>
        <begin position="137"/>
        <end position="159"/>
    </location>
</feature>
<comment type="subcellular location">
    <subcellularLocation>
        <location evidence="3">Endoplasmic reticulum membrane</location>
        <topology evidence="3">Multi-pass membrane protein</topology>
    </subcellularLocation>
    <subcellularLocation>
        <location evidence="2">Mitochondrion outer membrane</location>
    </subcellularLocation>
</comment>
<feature type="transmembrane region" description="Helical" evidence="17">
    <location>
        <begin position="112"/>
        <end position="130"/>
    </location>
</feature>
<evidence type="ECO:0000256" key="13">
    <source>
        <dbReference type="ARBA" id="ARBA00023136"/>
    </source>
</evidence>
<comment type="subunit">
    <text evidence="14">Homotrimer; The trimer binds only one molecule of glutathione.</text>
</comment>
<evidence type="ECO:0000256" key="14">
    <source>
        <dbReference type="ARBA" id="ARBA00038540"/>
    </source>
</evidence>
<evidence type="ECO:0000256" key="7">
    <source>
        <dbReference type="ARBA" id="ARBA00022692"/>
    </source>
</evidence>